<evidence type="ECO:0000256" key="14">
    <source>
        <dbReference type="RuleBase" id="RU003661"/>
    </source>
</evidence>
<reference evidence="16" key="1">
    <citation type="journal article" date="2008" name="Mol. Phylogenet. Evol.">
        <title>Interrelationships of the 11 gasterosteiform families (sticklebacks, pipefishes, and their relatives): a new perspective based on whole mitogenome sequences from 75 higher teleosts.</title>
        <authorList>
            <person name="Kawahara R."/>
            <person name="Miya M."/>
            <person name="Mabuchi K."/>
            <person name="Lavoue S."/>
            <person name="Inoue J.G."/>
            <person name="Satoh T.P."/>
            <person name="Kawaguchi A."/>
            <person name="Nishida M."/>
        </authorList>
    </citation>
    <scope>NUCLEOTIDE SEQUENCE</scope>
</reference>
<evidence type="ECO:0000256" key="9">
    <source>
        <dbReference type="ARBA" id="ARBA00023128"/>
    </source>
</evidence>
<keyword evidence="10" id="KW-0472">Membrane</keyword>
<keyword evidence="15" id="KW-0732">Signal</keyword>
<keyword evidence="5 14" id="KW-0812">Transmembrane</keyword>
<keyword evidence="9 14" id="KW-0496">Mitochondrion</keyword>
<evidence type="ECO:0000256" key="1">
    <source>
        <dbReference type="ARBA" id="ARBA00004304"/>
    </source>
</evidence>
<dbReference type="GO" id="GO:0015078">
    <property type="term" value="F:proton transmembrane transporter activity"/>
    <property type="evidence" value="ECO:0007669"/>
    <property type="project" value="InterPro"/>
</dbReference>
<comment type="subunit">
    <text evidence="13">Component of the ATP synthase complex composed at least of ATP5F1A/subunit alpha, ATP5F1B/subunit beta, ATP5MC1/subunit c (homooctomer), MT-ATP6/subunit a, MT-ATP8/subunit 8, ATP5ME/subunit e, ATP5MF/subunit f, ATP5MG/subunit g, ATP5MK/subunit k, ATP5MJ/subunit j, ATP5F1C/subunit gamma, ATP5F1D/subunit delta, ATP5F1E/subunit epsilon, ATP5PF/subunit F6, ATP5PB/subunit b, ATP5PD/subunit d, ATP5PO/subunit OSCP. ATP synthase complex consists of a soluble F(1) head domain (subunits alpha(3) and beta(3)) - the catalytic core - and a membrane F(0) domain - the membrane proton channel (subunits c, a, 8, e, f, g, k and j). These two domains are linked by a central stalk (subunits gamma, delta, and epsilon) rotating inside the F1 region and a stationary peripheral stalk (subunits F6, b, d, and OSCP).</text>
</comment>
<comment type="function">
    <text evidence="12">Subunit 8, of the mitochondrial membrane ATP synthase complex (F(1)F(0) ATP synthase or Complex V) that produces ATP from ADP in the presence of a proton gradient across the membrane which is generated by electron transport complexes of the respiratory chain. ATP synthase complex consist of a soluble F(1) head domain - the catalytic core - and a membrane F(1) domain - the membrane proton channel. These two domains are linked by a central stalk rotating inside the F(1) region and a stationary peripheral stalk. During catalysis, ATP synthesis in the catalytic domain of F(1) is coupled via a rotary mechanism of the central stalk subunits to proton translocation. In vivo, can only synthesize ATP although its ATP hydrolase activity can be activated artificially in vitro. Part of the complex F(0) domain.</text>
</comment>
<evidence type="ECO:0000256" key="6">
    <source>
        <dbReference type="ARBA" id="ARBA00022781"/>
    </source>
</evidence>
<evidence type="ECO:0000256" key="4">
    <source>
        <dbReference type="ARBA" id="ARBA00022547"/>
    </source>
</evidence>
<dbReference type="InterPro" id="IPR050635">
    <property type="entry name" value="ATPase_protein_8"/>
</dbReference>
<accession>A7E1E4</accession>
<evidence type="ECO:0000256" key="10">
    <source>
        <dbReference type="ARBA" id="ARBA00023136"/>
    </source>
</evidence>
<evidence type="ECO:0000256" key="15">
    <source>
        <dbReference type="SAM" id="SignalP"/>
    </source>
</evidence>
<dbReference type="AlphaFoldDB" id="A7E1E4"/>
<evidence type="ECO:0000256" key="11">
    <source>
        <dbReference type="ARBA" id="ARBA00023310"/>
    </source>
</evidence>
<comment type="subcellular location">
    <subcellularLocation>
        <location evidence="1 14">Mitochondrion membrane</location>
        <topology evidence="1 14">Single-pass membrane protein</topology>
    </subcellularLocation>
</comment>
<protein>
    <recommendedName>
        <fullName evidence="14">ATP synthase complex subunit 8</fullName>
    </recommendedName>
</protein>
<keyword evidence="6 14" id="KW-0375">Hydrogen ion transport</keyword>
<evidence type="ECO:0000256" key="3">
    <source>
        <dbReference type="ARBA" id="ARBA00022448"/>
    </source>
</evidence>
<name>A7E1E4_9TELE</name>
<keyword evidence="3 14" id="KW-0813">Transport</keyword>
<dbReference type="GO" id="GO:0031966">
    <property type="term" value="C:mitochondrial membrane"/>
    <property type="evidence" value="ECO:0007669"/>
    <property type="project" value="UniProtKB-SubCell"/>
</dbReference>
<evidence type="ECO:0000256" key="5">
    <source>
        <dbReference type="ARBA" id="ARBA00022692"/>
    </source>
</evidence>
<dbReference type="GO" id="GO:0015986">
    <property type="term" value="P:proton motive force-driven ATP synthesis"/>
    <property type="evidence" value="ECO:0007669"/>
    <property type="project" value="InterPro"/>
</dbReference>
<evidence type="ECO:0000256" key="2">
    <source>
        <dbReference type="ARBA" id="ARBA00008892"/>
    </source>
</evidence>
<keyword evidence="11" id="KW-0066">ATP synthesis</keyword>
<geneLocation type="mitochondrion" evidence="16"/>
<comment type="similarity">
    <text evidence="2 14">Belongs to the ATPase protein 8 family.</text>
</comment>
<gene>
    <name evidence="16" type="primary">ATPase 8</name>
</gene>
<evidence type="ECO:0000256" key="7">
    <source>
        <dbReference type="ARBA" id="ARBA00022989"/>
    </source>
</evidence>
<evidence type="ECO:0000313" key="16">
    <source>
        <dbReference type="EMBL" id="BAF74955.1"/>
    </source>
</evidence>
<evidence type="ECO:0000256" key="8">
    <source>
        <dbReference type="ARBA" id="ARBA00023065"/>
    </source>
</evidence>
<dbReference type="InterPro" id="IPR001421">
    <property type="entry name" value="ATP8_metazoa"/>
</dbReference>
<evidence type="ECO:0000256" key="13">
    <source>
        <dbReference type="ARBA" id="ARBA00064647"/>
    </source>
</evidence>
<dbReference type="PANTHER" id="PTHR39937">
    <property type="entry name" value="ATP SYNTHASE PROTEIN 8"/>
    <property type="match status" value="1"/>
</dbReference>
<keyword evidence="7" id="KW-1133">Transmembrane helix</keyword>
<keyword evidence="8 14" id="KW-0406">Ion transport</keyword>
<feature type="signal peptide" evidence="15">
    <location>
        <begin position="1"/>
        <end position="26"/>
    </location>
</feature>
<dbReference type="EMBL" id="AP005984">
    <property type="protein sequence ID" value="BAF74955.1"/>
    <property type="molecule type" value="Genomic_DNA"/>
</dbReference>
<feature type="chain" id="PRO_5002705762" description="ATP synthase complex subunit 8" evidence="15">
    <location>
        <begin position="27"/>
        <end position="55"/>
    </location>
</feature>
<dbReference type="GO" id="GO:0045259">
    <property type="term" value="C:proton-transporting ATP synthase complex"/>
    <property type="evidence" value="ECO:0007669"/>
    <property type="project" value="UniProtKB-KW"/>
</dbReference>
<sequence>MPQLNPSPWFLIMLFSWLVLLTLVFPKIMQHESTNEPVHQSAKALLTTPWTHQWQ</sequence>
<keyword evidence="4 14" id="KW-0138">CF(0)</keyword>
<dbReference type="Pfam" id="PF00895">
    <property type="entry name" value="ATP-synt_8"/>
    <property type="match status" value="1"/>
</dbReference>
<organism evidence="16">
    <name type="scientific">Pegasus volitans</name>
    <name type="common">longtail seamoth</name>
    <dbReference type="NCBI Taxonomy" id="215342"/>
    <lineage>
        <taxon>Eukaryota</taxon>
        <taxon>Metazoa</taxon>
        <taxon>Chordata</taxon>
        <taxon>Craniata</taxon>
        <taxon>Vertebrata</taxon>
        <taxon>Euteleostomi</taxon>
        <taxon>Actinopterygii</taxon>
        <taxon>Neopterygii</taxon>
        <taxon>Teleostei</taxon>
        <taxon>Neoteleostei</taxon>
        <taxon>Acanthomorphata</taxon>
        <taxon>Syngnathiaria</taxon>
        <taxon>Syngnathiformes</taxon>
        <taxon>Syngnathoidei</taxon>
        <taxon>Pegasidae</taxon>
        <taxon>Pegasus</taxon>
    </lineage>
</organism>
<dbReference type="PANTHER" id="PTHR39937:SF1">
    <property type="entry name" value="ATP SYNTHASE PROTEIN 8"/>
    <property type="match status" value="1"/>
</dbReference>
<proteinExistence type="inferred from homology"/>
<evidence type="ECO:0000256" key="12">
    <source>
        <dbReference type="ARBA" id="ARBA00053067"/>
    </source>
</evidence>